<keyword evidence="1" id="KW-0805">Transcription regulation</keyword>
<dbReference type="RefSeq" id="WP_301591283.1">
    <property type="nucleotide sequence ID" value="NZ_JAPFQI010000014.1"/>
</dbReference>
<dbReference type="PROSITE" id="PS00552">
    <property type="entry name" value="HTH_MERR_1"/>
    <property type="match status" value="1"/>
</dbReference>
<dbReference type="PRINTS" id="PR00040">
    <property type="entry name" value="HTHMERR"/>
</dbReference>
<comment type="caution">
    <text evidence="6">The sequence shown here is derived from an EMBL/GenBank/DDBJ whole genome shotgun (WGS) entry which is preliminary data.</text>
</comment>
<proteinExistence type="predicted"/>
<evidence type="ECO:0000256" key="1">
    <source>
        <dbReference type="ARBA" id="ARBA00023015"/>
    </source>
</evidence>
<gene>
    <name evidence="6" type="ORF">OF850_15960</name>
</gene>
<keyword evidence="7" id="KW-1185">Reference proteome</keyword>
<name>A0ABT3NYY5_9PROT</name>
<evidence type="ECO:0000259" key="5">
    <source>
        <dbReference type="PROSITE" id="PS50937"/>
    </source>
</evidence>
<dbReference type="InterPro" id="IPR009061">
    <property type="entry name" value="DNA-bd_dom_put_sf"/>
</dbReference>
<feature type="compositionally biased region" description="Basic and acidic residues" evidence="4">
    <location>
        <begin position="126"/>
        <end position="139"/>
    </location>
</feature>
<feature type="domain" description="HTH merR-type" evidence="5">
    <location>
        <begin position="1"/>
        <end position="68"/>
    </location>
</feature>
<dbReference type="Proteomes" id="UP001526430">
    <property type="component" value="Unassembled WGS sequence"/>
</dbReference>
<dbReference type="PANTHER" id="PTHR30204:SF94">
    <property type="entry name" value="HEAVY METAL-DEPENDENT TRANSCRIPTIONAL REGULATOR HI_0293-RELATED"/>
    <property type="match status" value="1"/>
</dbReference>
<evidence type="ECO:0000256" key="2">
    <source>
        <dbReference type="ARBA" id="ARBA00023125"/>
    </source>
</evidence>
<feature type="region of interest" description="Disordered" evidence="4">
    <location>
        <begin position="115"/>
        <end position="139"/>
    </location>
</feature>
<sequence length="139" mass="15389">MNIGEAAAQSGVSAKMIRHYETLGLVKPVRRANNYRSYTAQNVAVLRFIRHARDLAFPLAEVKQLLALWQDEGRDSAEVRRIALSHVEALEEKARSMQAVAASLRHLADHAAGDGRPECPILDNMEGGRDDRRMAEAGD</sequence>
<evidence type="ECO:0000256" key="3">
    <source>
        <dbReference type="ARBA" id="ARBA00023163"/>
    </source>
</evidence>
<accession>A0ABT3NYY5</accession>
<organism evidence="6 7">
    <name type="scientific">Sabulicella glaciei</name>
    <dbReference type="NCBI Taxonomy" id="2984948"/>
    <lineage>
        <taxon>Bacteria</taxon>
        <taxon>Pseudomonadati</taxon>
        <taxon>Pseudomonadota</taxon>
        <taxon>Alphaproteobacteria</taxon>
        <taxon>Acetobacterales</taxon>
        <taxon>Acetobacteraceae</taxon>
        <taxon>Sabulicella</taxon>
    </lineage>
</organism>
<keyword evidence="2" id="KW-0238">DNA-binding</keyword>
<dbReference type="InterPro" id="IPR047057">
    <property type="entry name" value="MerR_fam"/>
</dbReference>
<evidence type="ECO:0000256" key="4">
    <source>
        <dbReference type="SAM" id="MobiDB-lite"/>
    </source>
</evidence>
<dbReference type="SMART" id="SM00422">
    <property type="entry name" value="HTH_MERR"/>
    <property type="match status" value="1"/>
</dbReference>
<evidence type="ECO:0000313" key="7">
    <source>
        <dbReference type="Proteomes" id="UP001526430"/>
    </source>
</evidence>
<keyword evidence="3" id="KW-0804">Transcription</keyword>
<dbReference type="InterPro" id="IPR000551">
    <property type="entry name" value="MerR-type_HTH_dom"/>
</dbReference>
<dbReference type="Pfam" id="PF13411">
    <property type="entry name" value="MerR_1"/>
    <property type="match status" value="1"/>
</dbReference>
<dbReference type="SUPFAM" id="SSF46955">
    <property type="entry name" value="Putative DNA-binding domain"/>
    <property type="match status" value="1"/>
</dbReference>
<evidence type="ECO:0000313" key="6">
    <source>
        <dbReference type="EMBL" id="MCW8087128.1"/>
    </source>
</evidence>
<dbReference type="PANTHER" id="PTHR30204">
    <property type="entry name" value="REDOX-CYCLING DRUG-SENSING TRANSCRIPTIONAL ACTIVATOR SOXR"/>
    <property type="match status" value="1"/>
</dbReference>
<dbReference type="Gene3D" id="1.10.1660.10">
    <property type="match status" value="1"/>
</dbReference>
<protein>
    <submittedName>
        <fullName evidence="6">MerR family transcriptional regulator</fullName>
    </submittedName>
</protein>
<reference evidence="6 7" key="1">
    <citation type="submission" date="2022-10" db="EMBL/GenBank/DDBJ databases">
        <title>Roseococcus glaciei nov., sp. nov., isolated from glacier.</title>
        <authorList>
            <person name="Liu Q."/>
            <person name="Xin Y.-H."/>
        </authorList>
    </citation>
    <scope>NUCLEOTIDE SEQUENCE [LARGE SCALE GENOMIC DNA]</scope>
    <source>
        <strain evidence="6 7">MDT2-1-1</strain>
    </source>
</reference>
<dbReference type="PROSITE" id="PS50937">
    <property type="entry name" value="HTH_MERR_2"/>
    <property type="match status" value="1"/>
</dbReference>
<dbReference type="EMBL" id="JAPFQI010000014">
    <property type="protein sequence ID" value="MCW8087128.1"/>
    <property type="molecule type" value="Genomic_DNA"/>
</dbReference>